<dbReference type="SUPFAM" id="SSF52172">
    <property type="entry name" value="CheY-like"/>
    <property type="match status" value="1"/>
</dbReference>
<feature type="domain" description="Response regulatory" evidence="18">
    <location>
        <begin position="2155"/>
        <end position="2278"/>
    </location>
</feature>
<evidence type="ECO:0000256" key="11">
    <source>
        <dbReference type="ARBA" id="ARBA00022989"/>
    </source>
</evidence>
<name>C4JYJ4_UNCRE</name>
<dbReference type="Gene3D" id="3.30.450.40">
    <property type="match status" value="1"/>
</dbReference>
<dbReference type="SUPFAM" id="SSF47384">
    <property type="entry name" value="Homodimeric domain of signal transducing histidine kinase"/>
    <property type="match status" value="1"/>
</dbReference>
<dbReference type="OMA" id="QLPGYTW"/>
<evidence type="ECO:0000313" key="19">
    <source>
        <dbReference type="EMBL" id="EEP82380.1"/>
    </source>
</evidence>
<dbReference type="InterPro" id="IPR011006">
    <property type="entry name" value="CheY-like_superfamily"/>
</dbReference>
<evidence type="ECO:0000256" key="9">
    <source>
        <dbReference type="ARBA" id="ARBA00022777"/>
    </source>
</evidence>
<comment type="subcellular location">
    <subcellularLocation>
        <location evidence="2">Cell membrane</location>
        <topology evidence="2">Multi-pass membrane protein</topology>
    </subcellularLocation>
</comment>
<dbReference type="FunFam" id="1.10.287.130:FF:000003">
    <property type="entry name" value="Histidine kinase"/>
    <property type="match status" value="1"/>
</dbReference>
<evidence type="ECO:0000313" key="20">
    <source>
        <dbReference type="Proteomes" id="UP000002058"/>
    </source>
</evidence>
<dbReference type="OrthoDB" id="60033at2759"/>
<dbReference type="GO" id="GO:0009927">
    <property type="term" value="F:histidine phosphotransfer kinase activity"/>
    <property type="evidence" value="ECO:0007669"/>
    <property type="project" value="TreeGrafter"/>
</dbReference>
<feature type="compositionally biased region" description="Low complexity" evidence="15">
    <location>
        <begin position="452"/>
        <end position="461"/>
    </location>
</feature>
<accession>C4JYJ4</accession>
<dbReference type="Pfam" id="PF00072">
    <property type="entry name" value="Response_reg"/>
    <property type="match status" value="1"/>
</dbReference>
<feature type="modified residue" description="4-aspartylphosphate" evidence="13">
    <location>
        <position position="2209"/>
    </location>
</feature>
<dbReference type="InterPro" id="IPR000719">
    <property type="entry name" value="Prot_kinase_dom"/>
</dbReference>
<evidence type="ECO:0000256" key="1">
    <source>
        <dbReference type="ARBA" id="ARBA00000085"/>
    </source>
</evidence>
<dbReference type="Pfam" id="PF00512">
    <property type="entry name" value="HisKA"/>
    <property type="match status" value="1"/>
</dbReference>
<gene>
    <name evidence="19" type="ORF">UREG_07245</name>
</gene>
<evidence type="ECO:0000256" key="15">
    <source>
        <dbReference type="SAM" id="MobiDB-lite"/>
    </source>
</evidence>
<evidence type="ECO:0000256" key="8">
    <source>
        <dbReference type="ARBA" id="ARBA00022741"/>
    </source>
</evidence>
<dbReference type="GO" id="GO:0005524">
    <property type="term" value="F:ATP binding"/>
    <property type="evidence" value="ECO:0007669"/>
    <property type="project" value="UniProtKB-KW"/>
</dbReference>
<dbReference type="HOGENOM" id="CLU_001037_0_0_1"/>
<dbReference type="CDD" id="cd17546">
    <property type="entry name" value="REC_hyHK_CKI1_RcsC-like"/>
    <property type="match status" value="1"/>
</dbReference>
<dbReference type="InterPro" id="IPR004358">
    <property type="entry name" value="Sig_transdc_His_kin-like_C"/>
</dbReference>
<dbReference type="FunFam" id="1.10.510.10:FF:000579">
    <property type="entry name" value="Sensor histidine kinase/response regulator, putative"/>
    <property type="match status" value="1"/>
</dbReference>
<keyword evidence="4" id="KW-1003">Cell membrane</keyword>
<keyword evidence="12" id="KW-0472">Membrane</keyword>
<dbReference type="SMART" id="SM00065">
    <property type="entry name" value="GAF"/>
    <property type="match status" value="1"/>
</dbReference>
<reference evidence="20" key="1">
    <citation type="journal article" date="2009" name="Genome Res.">
        <title>Comparative genomic analyses of the human fungal pathogens Coccidioides and their relatives.</title>
        <authorList>
            <person name="Sharpton T.J."/>
            <person name="Stajich J.E."/>
            <person name="Rounsley S.D."/>
            <person name="Gardner M.J."/>
            <person name="Wortman J.R."/>
            <person name="Jordar V.S."/>
            <person name="Maiti R."/>
            <person name="Kodira C.D."/>
            <person name="Neafsey D.E."/>
            <person name="Zeng Q."/>
            <person name="Hung C.-Y."/>
            <person name="McMahan C."/>
            <person name="Muszewska A."/>
            <person name="Grynberg M."/>
            <person name="Mandel M.A."/>
            <person name="Kellner E.M."/>
            <person name="Barker B.M."/>
            <person name="Galgiani J.N."/>
            <person name="Orbach M.J."/>
            <person name="Kirkland T.N."/>
            <person name="Cole G.T."/>
            <person name="Henn M.R."/>
            <person name="Birren B.W."/>
            <person name="Taylor J.W."/>
        </authorList>
    </citation>
    <scope>NUCLEOTIDE SEQUENCE [LARGE SCALE GENOMIC DNA]</scope>
    <source>
        <strain evidence="20">UAMH 1704</strain>
    </source>
</reference>
<dbReference type="InterPro" id="IPR003018">
    <property type="entry name" value="GAF"/>
</dbReference>
<evidence type="ECO:0000256" key="10">
    <source>
        <dbReference type="ARBA" id="ARBA00022840"/>
    </source>
</evidence>
<evidence type="ECO:0000256" key="6">
    <source>
        <dbReference type="ARBA" id="ARBA00022679"/>
    </source>
</evidence>
<keyword evidence="6" id="KW-0808">Transferase</keyword>
<dbReference type="InterPro" id="IPR041664">
    <property type="entry name" value="AAA_16"/>
</dbReference>
<feature type="coiled-coil region" evidence="14">
    <location>
        <begin position="1844"/>
        <end position="1878"/>
    </location>
</feature>
<dbReference type="Pfam" id="PF13185">
    <property type="entry name" value="GAF_2"/>
    <property type="match status" value="1"/>
</dbReference>
<evidence type="ECO:0000256" key="14">
    <source>
        <dbReference type="SAM" id="Coils"/>
    </source>
</evidence>
<evidence type="ECO:0000256" key="7">
    <source>
        <dbReference type="ARBA" id="ARBA00022692"/>
    </source>
</evidence>
<dbReference type="FunFam" id="3.40.50.2300:FF:000285">
    <property type="entry name" value="Putative sensor histidine kinase/response regulator"/>
    <property type="match status" value="1"/>
</dbReference>
<dbReference type="PROSITE" id="PS50110">
    <property type="entry name" value="RESPONSE_REGULATORY"/>
    <property type="match status" value="1"/>
</dbReference>
<dbReference type="SUPFAM" id="SSF56112">
    <property type="entry name" value="Protein kinase-like (PK-like)"/>
    <property type="match status" value="1"/>
</dbReference>
<dbReference type="InterPro" id="IPR003661">
    <property type="entry name" value="HisK_dim/P_dom"/>
</dbReference>
<evidence type="ECO:0000259" key="17">
    <source>
        <dbReference type="PROSITE" id="PS50109"/>
    </source>
</evidence>
<feature type="domain" description="Protein kinase" evidence="16">
    <location>
        <begin position="89"/>
        <end position="383"/>
    </location>
</feature>
<dbReference type="PANTHER" id="PTHR43047:SF46">
    <property type="entry name" value="HISTIDINE KINASE_RESPONSE REGULATOR, PUTATIVE (AFU_ORTHOLOGUE AFUA_3G12550)-RELATED"/>
    <property type="match status" value="1"/>
</dbReference>
<dbReference type="GeneID" id="8439847"/>
<dbReference type="KEGG" id="ure:UREG_07245"/>
<dbReference type="Pfam" id="PF02518">
    <property type="entry name" value="HATPase_c"/>
    <property type="match status" value="1"/>
</dbReference>
<protein>
    <recommendedName>
        <fullName evidence="3">histidine kinase</fullName>
        <ecNumber evidence="3">2.7.13.3</ecNumber>
    </recommendedName>
</protein>
<dbReference type="InterPro" id="IPR029016">
    <property type="entry name" value="GAF-like_dom_sf"/>
</dbReference>
<dbReference type="RefSeq" id="XP_002582472.1">
    <property type="nucleotide sequence ID" value="XM_002582426.1"/>
</dbReference>
<sequence>MEDNRILGEDLPLTVDQLFERLGHIPGYTWDTSLRPVHSSYDHWQVTGTKHSSEPDAFSSTPASSSSFSKDSNTTQDLQRSDSSSVSRNNSRGSLSEGSSGITSPRTELDVSVAVVARISSHIIRLEREYHSMKTIIDMSDPECKHTVRPIDIIRLPAQHGHRVSLLVTIFEFPGPNYLGQLVSFGSAFYQTNGNYDLTKFPPVGEIPLSIFLDFAIGACECLELLHYGLKNVHGEIRADAFYFNRETGAVKLSNTGNGSRSFDNALSEGWSTLSRESGAKDKLRSIAPEQTGRLLTEPDSRTDIYALGVLFWSMLAGRPAFDGNDPVEVVQNVLTKRLSPVTSRRMDIPDAISAVIQKMTQKQITDRYHTISSVKMDLQKIVKLLGDGDAEALKNFQIAQRDVSAFFTLPTALYGRKEECERILQVVHKAQKRVQELPVPNAKANIQPKHSFSSGSSMSGDRIDTVEIGDASSDSGSYGIASFRNTSSPAAALLPHLSPQESVNSADSSTSTQKNLPLSRVKSPIDSRLSWDNSEKEASVGSHNPQFDTLPWLGKLMAQSKYRHGGRCEIITISGTGGLGKSDLIQRVQPEIRRRGYMAVARLDRSRRVPFEPFIRVLATLLQQIFSERDINTEYHNSIRTTLRPIWRSLRRTLDLPEQLIYPSSGQGKQLGSKTTVLPLHDIKEAPEREISPDHTGFVSLSFGPTSKSFCQEPPSAKTLRFADIFMDALRTMTLHKLICICLEDVQYADDESSNLLLEIMRTKLRCVFIVTGRPEEIVLPDVRLLFHTEGPQITRIELGPLSENDILNYVAATLHRPPDKSLIPLAAIIQEKSRGIPFYIRLILETCSRKNCIWYSWRDSTWQFDIDRIFTELATPDYGQDLQVDFVAKRFEELPAEARSILLWAALLGSPFYFSVIQKLLSGEFPQVSDAAEGDCAKRRKRTKLTQSSSSVIAGLQYLLQSYIILPGDTDDEFRFSFDRYAQAATLMEQCHNPDQMHFIIAQTLMKYFASDEKMLYSRAHHISKAAKLIKENVPHRIRYRDELSKAAVTAQKSSASTTALTFYQTCICLLQDNAWDDSKPDVFYEETRELHIRTAEVLLAQRRTSEATELLSVIFANAHTPACKARAWVLQSRIKAENGELDLALNSLLSGLSDLGVNIKRDVTWEEVDEAYMQLSTYLLEADLDALFSRPLSDDRTLLAIGAVMSEAIGLSVWMEPKLFCRYAVELMNIYISRGPFAQIAYLCTHLIMIATSRYKDIELGMKLSEAALTFLEQYKEPSFATRGILIHNAFVNHMRVPLALTLPMLESSMQTAHNLGDRHITLFAMGTMVVTGFSLGHDLVELEQHCNCASEEVRDWVDDVRGGPIILGIRQAARALQGKTYTSSPEQIMSDDSYDEQQYMKTLASNGSHPHSLNSYRAIMLVPLYLYGYYDRVVDVGTAIVNNIECLWSSRFATQTYFYLSLAILSRHIEDPSRPGLEQDIELVQKYKQEIDLMESACNTNFGMWSLLVQALLCELKEDYSGTMQALEAALDHTQLYNFPLEEAMALEFQVDFLVRRGARRAAQAILKHAIPAWSRMSAVGKAKQLTESHEWLSRMGTISRSKEAGCQTLDALVVSSNTGSDGNGSQARLEDEHNRKWLEQDQDWAEGTLDVSRVGLDIIDLSSILEFSQVMSSELEIDKLLTKMVGIILESCSGSEIALVITEFESQGWCVAAAGEMDKGEVSYADGLPFSEVEDKMAQQITHYTLRTREPVLVHNVLEDERFSNVSDVYASRNPEGRSVIALPILQANNFLGVIHIEGKPNSFTHRNLVVLRLVCNQVGISLVNAFLFREARKISAANAAMIEAQKRALAQAREAEQKAKEAEAEARHNVKLKEEAAKAKSIFLANISHDLRTPMTGVIGLSELLKQTSLDRQQDVYVESIRVCADTLLTLINDILDFSKLEAGKMKVTTVPLNLRQTIAEVVRALRYTHRDRGLETIEDFDDIDPDLLVLGDPVRLHQIFMNLLSNSYKFTPKGSVTVRAKVAEESENTIRVTCTVADTGIGISNDHMARLFRPFSQADSSTARSYGGSGLGLSICKAIIEDVLGGKIWLHSDVGVGTKVTFTVTFKKAPPDAVARTPWSQDISQDKKQQPQKRVVRDLTCIPRDQIRVCIAEDNPINQKIAVNFVHNLGLTSDVYSDGQQAVRALQQRSKEGNPYHVVLMDVQMPVLDGYDATRKIREDEDPNVNEVLVIAMTASAIEGDREKCIDAGMNNYLAKPVRSDVLRGMLDRYLAPQSRRLTRPKPGGGFLRSNPSKTSTRATLQIRSASNITVREASDADPNSGRGDTVKETGDTDSNAPNGDREPNGPTGTQT</sequence>
<feature type="region of interest" description="Disordered" evidence="15">
    <location>
        <begin position="2280"/>
        <end position="2359"/>
    </location>
</feature>
<dbReference type="Pfam" id="PF13191">
    <property type="entry name" value="AAA_16"/>
    <property type="match status" value="1"/>
</dbReference>
<dbReference type="InterPro" id="IPR005467">
    <property type="entry name" value="His_kinase_dom"/>
</dbReference>
<dbReference type="PROSITE" id="PS50109">
    <property type="entry name" value="HIS_KIN"/>
    <property type="match status" value="1"/>
</dbReference>
<dbReference type="VEuPathDB" id="FungiDB:UREG_07245"/>
<feature type="compositionally biased region" description="Polar residues" evidence="15">
    <location>
        <begin position="500"/>
        <end position="517"/>
    </location>
</feature>
<comment type="catalytic activity">
    <reaction evidence="1">
        <text>ATP + protein L-histidine = ADP + protein N-phospho-L-histidine.</text>
        <dbReference type="EC" id="2.7.13.3"/>
    </reaction>
</comment>
<dbReference type="InParanoid" id="C4JYJ4"/>
<keyword evidence="7" id="KW-0812">Transmembrane</keyword>
<dbReference type="SUPFAM" id="SSF55874">
    <property type="entry name" value="ATPase domain of HSP90 chaperone/DNA topoisomerase II/histidine kinase"/>
    <property type="match status" value="1"/>
</dbReference>
<keyword evidence="8" id="KW-0547">Nucleotide-binding</keyword>
<dbReference type="Gene3D" id="3.40.50.2300">
    <property type="match status" value="1"/>
</dbReference>
<dbReference type="eggNOG" id="KOG0519">
    <property type="taxonomic scope" value="Eukaryota"/>
</dbReference>
<feature type="region of interest" description="Disordered" evidence="15">
    <location>
        <begin position="47"/>
        <end position="105"/>
    </location>
</feature>
<dbReference type="InterPro" id="IPR003594">
    <property type="entry name" value="HATPase_dom"/>
</dbReference>
<dbReference type="PROSITE" id="PS50011">
    <property type="entry name" value="PROTEIN_KINASE_DOM"/>
    <property type="match status" value="1"/>
</dbReference>
<dbReference type="SMART" id="SM00387">
    <property type="entry name" value="HATPase_c"/>
    <property type="match status" value="1"/>
</dbReference>
<evidence type="ECO:0000256" key="4">
    <source>
        <dbReference type="ARBA" id="ARBA00022475"/>
    </source>
</evidence>
<dbReference type="GO" id="GO:0000155">
    <property type="term" value="F:phosphorelay sensor kinase activity"/>
    <property type="evidence" value="ECO:0007669"/>
    <property type="project" value="InterPro"/>
</dbReference>
<evidence type="ECO:0000256" key="12">
    <source>
        <dbReference type="ARBA" id="ARBA00023136"/>
    </source>
</evidence>
<dbReference type="Gene3D" id="1.10.287.130">
    <property type="match status" value="1"/>
</dbReference>
<dbReference type="SUPFAM" id="SSF52540">
    <property type="entry name" value="P-loop containing nucleoside triphosphate hydrolases"/>
    <property type="match status" value="1"/>
</dbReference>
<evidence type="ECO:0000256" key="3">
    <source>
        <dbReference type="ARBA" id="ARBA00012438"/>
    </source>
</evidence>
<feature type="compositionally biased region" description="Polar residues" evidence="15">
    <location>
        <begin position="2297"/>
        <end position="2317"/>
    </location>
</feature>
<dbReference type="SMART" id="SM00388">
    <property type="entry name" value="HisKA"/>
    <property type="match status" value="1"/>
</dbReference>
<evidence type="ECO:0000259" key="18">
    <source>
        <dbReference type="PROSITE" id="PS50110"/>
    </source>
</evidence>
<evidence type="ECO:0000256" key="5">
    <source>
        <dbReference type="ARBA" id="ARBA00022553"/>
    </source>
</evidence>
<dbReference type="CDD" id="cd00082">
    <property type="entry name" value="HisKA"/>
    <property type="match status" value="1"/>
</dbReference>
<dbReference type="InterPro" id="IPR011009">
    <property type="entry name" value="Kinase-like_dom_sf"/>
</dbReference>
<dbReference type="PANTHER" id="PTHR43047">
    <property type="entry name" value="TWO-COMPONENT HISTIDINE PROTEIN KINASE"/>
    <property type="match status" value="1"/>
</dbReference>
<feature type="domain" description="Histidine kinase" evidence="17">
    <location>
        <begin position="1892"/>
        <end position="2115"/>
    </location>
</feature>
<evidence type="ECO:0000259" key="16">
    <source>
        <dbReference type="PROSITE" id="PS50011"/>
    </source>
</evidence>
<feature type="region of interest" description="Disordered" evidence="15">
    <location>
        <begin position="500"/>
        <end position="521"/>
    </location>
</feature>
<feature type="compositionally biased region" description="Low complexity" evidence="15">
    <location>
        <begin position="55"/>
        <end position="96"/>
    </location>
</feature>
<dbReference type="InterPro" id="IPR027417">
    <property type="entry name" value="P-loop_NTPase"/>
</dbReference>
<dbReference type="InterPro" id="IPR036097">
    <property type="entry name" value="HisK_dim/P_sf"/>
</dbReference>
<evidence type="ECO:0000256" key="2">
    <source>
        <dbReference type="ARBA" id="ARBA00004651"/>
    </source>
</evidence>
<evidence type="ECO:0000256" key="13">
    <source>
        <dbReference type="PROSITE-ProRule" id="PRU00169"/>
    </source>
</evidence>
<dbReference type="Gene3D" id="1.10.510.10">
    <property type="entry name" value="Transferase(Phosphotransferase) domain 1"/>
    <property type="match status" value="1"/>
</dbReference>
<proteinExistence type="predicted"/>
<dbReference type="CDD" id="cd16922">
    <property type="entry name" value="HATPase_EvgS-ArcB-TorS-like"/>
    <property type="match status" value="1"/>
</dbReference>
<keyword evidence="5 13" id="KW-0597">Phosphoprotein</keyword>
<dbReference type="SUPFAM" id="SSF55781">
    <property type="entry name" value="GAF domain-like"/>
    <property type="match status" value="1"/>
</dbReference>
<dbReference type="Gene3D" id="3.30.565.10">
    <property type="entry name" value="Histidine kinase-like ATPase, C-terminal domain"/>
    <property type="match status" value="1"/>
</dbReference>
<dbReference type="InterPro" id="IPR001789">
    <property type="entry name" value="Sig_transdc_resp-reg_receiver"/>
</dbReference>
<organism evidence="19 20">
    <name type="scientific">Uncinocarpus reesii (strain UAMH 1704)</name>
    <dbReference type="NCBI Taxonomy" id="336963"/>
    <lineage>
        <taxon>Eukaryota</taxon>
        <taxon>Fungi</taxon>
        <taxon>Dikarya</taxon>
        <taxon>Ascomycota</taxon>
        <taxon>Pezizomycotina</taxon>
        <taxon>Eurotiomycetes</taxon>
        <taxon>Eurotiomycetidae</taxon>
        <taxon>Onygenales</taxon>
        <taxon>Onygenaceae</taxon>
        <taxon>Uncinocarpus</taxon>
    </lineage>
</organism>
<keyword evidence="20" id="KW-1185">Reference proteome</keyword>
<dbReference type="InterPro" id="IPR036890">
    <property type="entry name" value="HATPase_C_sf"/>
</dbReference>
<dbReference type="FunFam" id="3.30.565.10:FF:000010">
    <property type="entry name" value="Sensor histidine kinase RcsC"/>
    <property type="match status" value="1"/>
</dbReference>
<keyword evidence="14" id="KW-0175">Coiled coil</keyword>
<keyword evidence="11" id="KW-1133">Transmembrane helix</keyword>
<dbReference type="FunFam" id="3.30.450.40:FF:000044">
    <property type="entry name" value="Putative sensor histidine kinase/response regulator"/>
    <property type="match status" value="1"/>
</dbReference>
<dbReference type="EC" id="2.7.13.3" evidence="3"/>
<dbReference type="GO" id="GO:0005886">
    <property type="term" value="C:plasma membrane"/>
    <property type="evidence" value="ECO:0007669"/>
    <property type="project" value="UniProtKB-SubCell"/>
</dbReference>
<dbReference type="SMART" id="SM00448">
    <property type="entry name" value="REC"/>
    <property type="match status" value="1"/>
</dbReference>
<dbReference type="EMBL" id="CH476619">
    <property type="protein sequence ID" value="EEP82380.1"/>
    <property type="molecule type" value="Genomic_DNA"/>
</dbReference>
<keyword evidence="9" id="KW-0418">Kinase</keyword>
<dbReference type="Proteomes" id="UP000002058">
    <property type="component" value="Unassembled WGS sequence"/>
</dbReference>
<dbReference type="PRINTS" id="PR00344">
    <property type="entry name" value="BCTRLSENSOR"/>
</dbReference>
<keyword evidence="10" id="KW-0067">ATP-binding</keyword>
<dbReference type="SMART" id="SM00220">
    <property type="entry name" value="S_TKc"/>
    <property type="match status" value="1"/>
</dbReference>
<feature type="region of interest" description="Disordered" evidence="15">
    <location>
        <begin position="439"/>
        <end position="464"/>
    </location>
</feature>